<protein>
    <submittedName>
        <fullName evidence="4">DUF222 domain-containing protein</fullName>
    </submittedName>
</protein>
<proteinExistence type="inferred from homology"/>
<dbReference type="AlphaFoldDB" id="A0A849BWX4"/>
<evidence type="ECO:0000256" key="2">
    <source>
        <dbReference type="SAM" id="MobiDB-lite"/>
    </source>
</evidence>
<feature type="region of interest" description="Disordered" evidence="2">
    <location>
        <begin position="432"/>
        <end position="451"/>
    </location>
</feature>
<evidence type="ECO:0000313" key="4">
    <source>
        <dbReference type="EMBL" id="NNH68800.1"/>
    </source>
</evidence>
<sequence length="495" mass="54297">MTIGEHFGEDRTRRSVAELLAVLTEVLAQPLTPLSEDAFVTELRDLETVHRLLAVLDHRMINETTDRSLSKRAGLRNTPHYLMETLRLSRAEAWARFRAAERLGDLSHRVDGHPEPVLPHTATVQAGGEISADHARAVWNVMKRIPEKVEADKKTEAEQMMAEYARSHSPDDLKKIGDRILGFLDPDGTLSNDADRQRMREVVVCAQRPDGMSEIKGFLDPTLRAVLDMILAKWARPGMCNPDDTESPTATDESVDTTRLEAAAARDARTVGQRNHDALLAFLSAGGGPESLGTHRGLPVSVILTMSVTDLEAKTGVVTTASGGTLSVPEALALAQKTHAAPLLAIFDPHGMPLHLGKARLANKWIRYSLTAAERGCSRPGCDAPATMCAVHHVVDWSKDGPTDIENLTFACDACHALINDTDGGWSTVKLGAGSAHPGRTGWQPPRTIDRTRRPRVNLRHHPERVLSGMLARHRTDRTRQSARTRDRAAEHPRA</sequence>
<dbReference type="RefSeq" id="WP_067527540.1">
    <property type="nucleotide sequence ID" value="NZ_JABELX010000001.1"/>
</dbReference>
<evidence type="ECO:0000313" key="5">
    <source>
        <dbReference type="Proteomes" id="UP000586827"/>
    </source>
</evidence>
<accession>A0A849BWX4</accession>
<dbReference type="InterPro" id="IPR003615">
    <property type="entry name" value="HNH_nuc"/>
</dbReference>
<dbReference type="Pfam" id="PF01844">
    <property type="entry name" value="HNH"/>
    <property type="match status" value="1"/>
</dbReference>
<dbReference type="SMART" id="SM00507">
    <property type="entry name" value="HNHc"/>
    <property type="match status" value="1"/>
</dbReference>
<feature type="compositionally biased region" description="Basic and acidic residues" evidence="2">
    <location>
        <begin position="478"/>
        <end position="495"/>
    </location>
</feature>
<comment type="caution">
    <text evidence="4">The sequence shown here is derived from an EMBL/GenBank/DDBJ whole genome shotgun (WGS) entry which is preliminary data.</text>
</comment>
<gene>
    <name evidence="4" type="ORF">HLB23_02735</name>
</gene>
<reference evidence="4 5" key="1">
    <citation type="submission" date="2020-05" db="EMBL/GenBank/DDBJ databases">
        <title>MicrobeNet Type strains.</title>
        <authorList>
            <person name="Nicholson A.C."/>
        </authorList>
    </citation>
    <scope>NUCLEOTIDE SEQUENCE [LARGE SCALE GENOMIC DNA]</scope>
    <source>
        <strain evidence="4 5">JCM 3224</strain>
    </source>
</reference>
<dbReference type="InterPro" id="IPR002711">
    <property type="entry name" value="HNH"/>
</dbReference>
<dbReference type="EMBL" id="JABELX010000001">
    <property type="protein sequence ID" value="NNH68800.1"/>
    <property type="molecule type" value="Genomic_DNA"/>
</dbReference>
<dbReference type="GO" id="GO:0004519">
    <property type="term" value="F:endonuclease activity"/>
    <property type="evidence" value="ECO:0007669"/>
    <property type="project" value="InterPro"/>
</dbReference>
<keyword evidence="5" id="KW-1185">Reference proteome</keyword>
<feature type="domain" description="HNH nuclease" evidence="3">
    <location>
        <begin position="367"/>
        <end position="417"/>
    </location>
</feature>
<dbReference type="Proteomes" id="UP000586827">
    <property type="component" value="Unassembled WGS sequence"/>
</dbReference>
<dbReference type="InterPro" id="IPR003870">
    <property type="entry name" value="DUF222"/>
</dbReference>
<dbReference type="CDD" id="cd00085">
    <property type="entry name" value="HNHc"/>
    <property type="match status" value="1"/>
</dbReference>
<dbReference type="Pfam" id="PF02720">
    <property type="entry name" value="DUF222"/>
    <property type="match status" value="1"/>
</dbReference>
<comment type="similarity">
    <text evidence="1">Belongs to the Rv1128c/1148c/1588c/1702c/1945/3466 family.</text>
</comment>
<dbReference type="Gene3D" id="1.10.30.50">
    <property type="match status" value="1"/>
</dbReference>
<name>A0A849BWX4_9NOCA</name>
<dbReference type="GO" id="GO:0003676">
    <property type="term" value="F:nucleic acid binding"/>
    <property type="evidence" value="ECO:0007669"/>
    <property type="project" value="InterPro"/>
</dbReference>
<feature type="region of interest" description="Disordered" evidence="2">
    <location>
        <begin position="473"/>
        <end position="495"/>
    </location>
</feature>
<evidence type="ECO:0000256" key="1">
    <source>
        <dbReference type="ARBA" id="ARBA00023450"/>
    </source>
</evidence>
<organism evidence="4 5">
    <name type="scientific">Nocardia uniformis</name>
    <dbReference type="NCBI Taxonomy" id="53432"/>
    <lineage>
        <taxon>Bacteria</taxon>
        <taxon>Bacillati</taxon>
        <taxon>Actinomycetota</taxon>
        <taxon>Actinomycetes</taxon>
        <taxon>Mycobacteriales</taxon>
        <taxon>Nocardiaceae</taxon>
        <taxon>Nocardia</taxon>
    </lineage>
</organism>
<evidence type="ECO:0000259" key="3">
    <source>
        <dbReference type="SMART" id="SM00507"/>
    </source>
</evidence>
<dbReference type="GO" id="GO:0008270">
    <property type="term" value="F:zinc ion binding"/>
    <property type="evidence" value="ECO:0007669"/>
    <property type="project" value="InterPro"/>
</dbReference>